<keyword evidence="6" id="KW-0479">Metal-binding</keyword>
<dbReference type="InterPro" id="IPR013083">
    <property type="entry name" value="Znf_RING/FYVE/PHD"/>
</dbReference>
<evidence type="ECO:0000259" key="11">
    <source>
        <dbReference type="PROSITE" id="PS51081"/>
    </source>
</evidence>
<dbReference type="InterPro" id="IPR017900">
    <property type="entry name" value="4Fe4S_Fe_S_CS"/>
</dbReference>
<dbReference type="GO" id="GO:0005737">
    <property type="term" value="C:cytoplasm"/>
    <property type="evidence" value="ECO:0007669"/>
    <property type="project" value="TreeGrafter"/>
</dbReference>
<keyword evidence="5" id="KW-0808">Transferase</keyword>
<dbReference type="GO" id="GO:0061630">
    <property type="term" value="F:ubiquitin protein ligase activity"/>
    <property type="evidence" value="ECO:0007669"/>
    <property type="project" value="UniProtKB-EC"/>
</dbReference>
<dbReference type="InterPro" id="IPR004162">
    <property type="entry name" value="SINA-like_animal"/>
</dbReference>
<evidence type="ECO:0000313" key="13">
    <source>
        <dbReference type="Proteomes" id="UP000235965"/>
    </source>
</evidence>
<dbReference type="PROSITE" id="PS00198">
    <property type="entry name" value="4FE4S_FER_1"/>
    <property type="match status" value="1"/>
</dbReference>
<sequence length="232" mass="26397">MTRMARMEQVILNEIECPVCYEHMSRPIILCRSGHNLCHNCKKCISKCPVSTSGRNFALETIVRSAEYPCQYRNFGCASILTLPQIQHEEVCEYRPVRCPLFDSTGVTCLWTGVREDFRTHVTHEHVACNVHEGTVINLNIMYTSNTVIFALSKMFVMSILIKNGAVFYRLNLEGPFDDLNKYKCKHVLLSDDNVITTFVFSPSPKWIEFSGGIFMDCVASTLILNVSIHNT</sequence>
<evidence type="ECO:0000256" key="1">
    <source>
        <dbReference type="ARBA" id="ARBA00000900"/>
    </source>
</evidence>
<accession>A0A2J7QN64</accession>
<evidence type="ECO:0000256" key="9">
    <source>
        <dbReference type="ARBA" id="ARBA00022833"/>
    </source>
</evidence>
<evidence type="ECO:0000256" key="6">
    <source>
        <dbReference type="ARBA" id="ARBA00022723"/>
    </source>
</evidence>
<dbReference type="GO" id="GO:0008270">
    <property type="term" value="F:zinc ion binding"/>
    <property type="evidence" value="ECO:0007669"/>
    <property type="project" value="UniProtKB-KW"/>
</dbReference>
<evidence type="ECO:0000256" key="3">
    <source>
        <dbReference type="ARBA" id="ARBA00009119"/>
    </source>
</evidence>
<protein>
    <recommendedName>
        <fullName evidence="4">RING-type E3 ubiquitin transferase</fullName>
        <ecNumber evidence="4">2.3.2.27</ecNumber>
    </recommendedName>
</protein>
<dbReference type="GO" id="GO:0031624">
    <property type="term" value="F:ubiquitin conjugating enzyme binding"/>
    <property type="evidence" value="ECO:0007669"/>
    <property type="project" value="TreeGrafter"/>
</dbReference>
<dbReference type="Pfam" id="PF21361">
    <property type="entry name" value="Sina_ZnF"/>
    <property type="match status" value="1"/>
</dbReference>
<proteinExistence type="inferred from homology"/>
<dbReference type="OrthoDB" id="4788989at2759"/>
<dbReference type="PROSITE" id="PS51081">
    <property type="entry name" value="ZF_SIAH"/>
    <property type="match status" value="1"/>
</dbReference>
<evidence type="ECO:0000313" key="12">
    <source>
        <dbReference type="EMBL" id="PNF30019.1"/>
    </source>
</evidence>
<dbReference type="FunFam" id="3.30.40.10:FF:000041">
    <property type="entry name" value="E3 ubiquitin-protein ligase SINAT3"/>
    <property type="match status" value="1"/>
</dbReference>
<dbReference type="Gene3D" id="3.30.40.10">
    <property type="entry name" value="Zinc/RING finger domain, C3HC4 (zinc finger)"/>
    <property type="match status" value="2"/>
</dbReference>
<comment type="catalytic activity">
    <reaction evidence="1">
        <text>S-ubiquitinyl-[E2 ubiquitin-conjugating enzyme]-L-cysteine + [acceptor protein]-L-lysine = [E2 ubiquitin-conjugating enzyme]-L-cysteine + N(6)-ubiquitinyl-[acceptor protein]-L-lysine.</text>
        <dbReference type="EC" id="2.3.2.27"/>
    </reaction>
</comment>
<dbReference type="InterPro" id="IPR013010">
    <property type="entry name" value="Znf_SIAH"/>
</dbReference>
<dbReference type="SUPFAM" id="SSF57850">
    <property type="entry name" value="RING/U-box"/>
    <property type="match status" value="1"/>
</dbReference>
<evidence type="ECO:0000256" key="8">
    <source>
        <dbReference type="ARBA" id="ARBA00022786"/>
    </source>
</evidence>
<dbReference type="UniPathway" id="UPA00143"/>
<dbReference type="Proteomes" id="UP000235965">
    <property type="component" value="Unassembled WGS sequence"/>
</dbReference>
<feature type="domain" description="SIAH-type" evidence="11">
    <location>
        <begin position="65"/>
        <end position="127"/>
    </location>
</feature>
<comment type="pathway">
    <text evidence="2">Protein modification; protein ubiquitination.</text>
</comment>
<dbReference type="SUPFAM" id="SSF49599">
    <property type="entry name" value="TRAF domain-like"/>
    <property type="match status" value="1"/>
</dbReference>
<dbReference type="InterPro" id="IPR049548">
    <property type="entry name" value="Sina-like_RING"/>
</dbReference>
<dbReference type="AlphaFoldDB" id="A0A2J7QN64"/>
<evidence type="ECO:0000256" key="5">
    <source>
        <dbReference type="ARBA" id="ARBA00022679"/>
    </source>
</evidence>
<name>A0A2J7QN64_9NEOP</name>
<keyword evidence="13" id="KW-1185">Reference proteome</keyword>
<dbReference type="InParanoid" id="A0A2J7QN64"/>
<evidence type="ECO:0000256" key="4">
    <source>
        <dbReference type="ARBA" id="ARBA00012483"/>
    </source>
</evidence>
<evidence type="ECO:0000256" key="10">
    <source>
        <dbReference type="PROSITE-ProRule" id="PRU00455"/>
    </source>
</evidence>
<evidence type="ECO:0000256" key="2">
    <source>
        <dbReference type="ARBA" id="ARBA00004906"/>
    </source>
</evidence>
<comment type="similarity">
    <text evidence="3">Belongs to the SINA (Seven in absentia) family.</text>
</comment>
<evidence type="ECO:0000256" key="7">
    <source>
        <dbReference type="ARBA" id="ARBA00022771"/>
    </source>
</evidence>
<reference evidence="12 13" key="1">
    <citation type="submission" date="2017-12" db="EMBL/GenBank/DDBJ databases">
        <title>Hemimetabolous genomes reveal molecular basis of termite eusociality.</title>
        <authorList>
            <person name="Harrison M.C."/>
            <person name="Jongepier E."/>
            <person name="Robertson H.M."/>
            <person name="Arning N."/>
            <person name="Bitard-Feildel T."/>
            <person name="Chao H."/>
            <person name="Childers C.P."/>
            <person name="Dinh H."/>
            <person name="Doddapaneni H."/>
            <person name="Dugan S."/>
            <person name="Gowin J."/>
            <person name="Greiner C."/>
            <person name="Han Y."/>
            <person name="Hu H."/>
            <person name="Hughes D.S.T."/>
            <person name="Huylmans A.-K."/>
            <person name="Kemena C."/>
            <person name="Kremer L.P.M."/>
            <person name="Lee S.L."/>
            <person name="Lopez-Ezquerra A."/>
            <person name="Mallet L."/>
            <person name="Monroy-Kuhn J.M."/>
            <person name="Moser A."/>
            <person name="Murali S.C."/>
            <person name="Muzny D.M."/>
            <person name="Otani S."/>
            <person name="Piulachs M.-D."/>
            <person name="Poelchau M."/>
            <person name="Qu J."/>
            <person name="Schaub F."/>
            <person name="Wada-Katsumata A."/>
            <person name="Worley K.C."/>
            <person name="Xie Q."/>
            <person name="Ylla G."/>
            <person name="Poulsen M."/>
            <person name="Gibbs R.A."/>
            <person name="Schal C."/>
            <person name="Richards S."/>
            <person name="Belles X."/>
            <person name="Korb J."/>
            <person name="Bornberg-Bauer E."/>
        </authorList>
    </citation>
    <scope>NUCLEOTIDE SEQUENCE [LARGE SCALE GENOMIC DNA]</scope>
    <source>
        <tissue evidence="12">Whole body</tissue>
    </source>
</reference>
<dbReference type="EMBL" id="NEVH01013199">
    <property type="protein sequence ID" value="PNF30019.1"/>
    <property type="molecule type" value="Genomic_DNA"/>
</dbReference>
<dbReference type="STRING" id="105785.A0A2J7QN64"/>
<gene>
    <name evidence="12" type="ORF">B7P43_G05820</name>
</gene>
<comment type="caution">
    <text evidence="12">The sequence shown here is derived from an EMBL/GenBank/DDBJ whole genome shotgun (WGS) entry which is preliminary data.</text>
</comment>
<dbReference type="Pfam" id="PF21362">
    <property type="entry name" value="Sina_RING"/>
    <property type="match status" value="1"/>
</dbReference>
<dbReference type="EC" id="2.3.2.27" evidence="4"/>
<organism evidence="12 13">
    <name type="scientific">Cryptotermes secundus</name>
    <dbReference type="NCBI Taxonomy" id="105785"/>
    <lineage>
        <taxon>Eukaryota</taxon>
        <taxon>Metazoa</taxon>
        <taxon>Ecdysozoa</taxon>
        <taxon>Arthropoda</taxon>
        <taxon>Hexapoda</taxon>
        <taxon>Insecta</taxon>
        <taxon>Pterygota</taxon>
        <taxon>Neoptera</taxon>
        <taxon>Polyneoptera</taxon>
        <taxon>Dictyoptera</taxon>
        <taxon>Blattodea</taxon>
        <taxon>Blattoidea</taxon>
        <taxon>Termitoidae</taxon>
        <taxon>Kalotermitidae</taxon>
        <taxon>Cryptotermitinae</taxon>
        <taxon>Cryptotermes</taxon>
    </lineage>
</organism>
<dbReference type="GO" id="GO:0016567">
    <property type="term" value="P:protein ubiquitination"/>
    <property type="evidence" value="ECO:0007669"/>
    <property type="project" value="UniProtKB-UniPathway"/>
</dbReference>
<keyword evidence="8" id="KW-0833">Ubl conjugation pathway</keyword>
<dbReference type="PANTHER" id="PTHR45877">
    <property type="entry name" value="E3 UBIQUITIN-PROTEIN LIGASE SIAH2"/>
    <property type="match status" value="1"/>
</dbReference>
<keyword evidence="9" id="KW-0862">Zinc</keyword>
<keyword evidence="7 10" id="KW-0863">Zinc-finger</keyword>
<dbReference type="GO" id="GO:0043161">
    <property type="term" value="P:proteasome-mediated ubiquitin-dependent protein catabolic process"/>
    <property type="evidence" value="ECO:0007669"/>
    <property type="project" value="TreeGrafter"/>
</dbReference>
<dbReference type="PANTHER" id="PTHR45877:SF2">
    <property type="entry name" value="E3 UBIQUITIN-PROTEIN LIGASE SINA-RELATED"/>
    <property type="match status" value="1"/>
</dbReference>